<proteinExistence type="predicted"/>
<protein>
    <submittedName>
        <fullName evidence="1">Uncharacterized protein</fullName>
    </submittedName>
</protein>
<organism evidence="1 2">
    <name type="scientific">Aquimarina gracilis</name>
    <dbReference type="NCBI Taxonomy" id="874422"/>
    <lineage>
        <taxon>Bacteria</taxon>
        <taxon>Pseudomonadati</taxon>
        <taxon>Bacteroidota</taxon>
        <taxon>Flavobacteriia</taxon>
        <taxon>Flavobacteriales</taxon>
        <taxon>Flavobacteriaceae</taxon>
        <taxon>Aquimarina</taxon>
    </lineage>
</organism>
<evidence type="ECO:0000313" key="2">
    <source>
        <dbReference type="Proteomes" id="UP001327027"/>
    </source>
</evidence>
<dbReference type="RefSeq" id="WP_324178280.1">
    <property type="nucleotide sequence ID" value="NZ_BAABAW010000016.1"/>
</dbReference>
<reference evidence="1 2" key="1">
    <citation type="journal article" date="2013" name="Int. J. Syst. Evol. Microbiol.">
        <title>Aquimarina gracilis sp. nov., isolated from the gut microflora of a mussel, Mytilus coruscus, and emended description of Aquimarina spongiae.</title>
        <authorList>
            <person name="Park S.C."/>
            <person name="Choe H.N."/>
            <person name="Baik K.S."/>
            <person name="Seong C.N."/>
        </authorList>
    </citation>
    <scope>NUCLEOTIDE SEQUENCE [LARGE SCALE GENOMIC DNA]</scope>
    <source>
        <strain evidence="1 2">PSC32</strain>
    </source>
</reference>
<dbReference type="EMBL" id="JAYKLX010000001">
    <property type="protein sequence ID" value="MEB3344230.1"/>
    <property type="molecule type" value="Genomic_DNA"/>
</dbReference>
<accession>A0ABU5ZQ67</accession>
<keyword evidence="2" id="KW-1185">Reference proteome</keyword>
<name>A0ABU5ZQ67_9FLAO</name>
<dbReference type="Proteomes" id="UP001327027">
    <property type="component" value="Unassembled WGS sequence"/>
</dbReference>
<sequence length="63" mass="6679">MKTINSVTDYKLNRKALNTVIGGDGPTGINSNGLATDGWSDTNGDGAFNEGDHVCFMEPYAVK</sequence>
<evidence type="ECO:0000313" key="1">
    <source>
        <dbReference type="EMBL" id="MEB3344230.1"/>
    </source>
</evidence>
<gene>
    <name evidence="1" type="ORF">U6A24_02100</name>
</gene>
<comment type="caution">
    <text evidence="1">The sequence shown here is derived from an EMBL/GenBank/DDBJ whole genome shotgun (WGS) entry which is preliminary data.</text>
</comment>